<dbReference type="Pfam" id="PF04851">
    <property type="entry name" value="ResIII"/>
    <property type="match status" value="1"/>
</dbReference>
<dbReference type="GO" id="GO:0005524">
    <property type="term" value="F:ATP binding"/>
    <property type="evidence" value="ECO:0007669"/>
    <property type="project" value="InterPro"/>
</dbReference>
<evidence type="ECO:0000259" key="1">
    <source>
        <dbReference type="Pfam" id="PF04851"/>
    </source>
</evidence>
<sequence>MTENTNYIFEELLKAVQPNRGLFVIPLPTGAGKTYNSCLMMAEELKKEDARRIIYVTDAKKQLDATIEDIEKNLKKTGLKLKMYDILRVYSQEEQWERAFTDPDIRMRMEASKLFQGERAFTNLKRLYSYTDVTDEVAEEISKNRLRLMEKVRKEVFTPIRQTYKKESDEVIASHIVTEYPILEELYPELLFYKSKIIVLTASKLHTTASPKLVRKGTQPYWKHIENSLVIVDESDRVKEAAMKRLFDCECGRRRRFNFWGLCYFICLHYQEVMDMQKMPEWADHKMNIQDMLKAIRTKKEELIDDIDPQKILCGLELKENVNRGNFIFYDEDQTFSAENVVLSVHNNKEEYTSYLLQSKKTKDQNDKTLSFVANRIMLFLKGFVQIVDKHAEVYASIENELRKKKGTDTTVDLEGELAFYHIIKYMGVNEGNTEYRSALQELRNRTTFQTPRSNNSEETDGKSIYDKGISFIEIYSHDNDRYSCCFDYHEMRCMPENVLLDMVNHNRVIMCSATADCQTPIHNYDFNYIAKQGVKVEKMGNDALHKIEKYIALNYANPKVEFSLYNEEETEPKEILEDYLGKCSLALKDCLDFVMDGKNKFNKNNSARIVNMLNHYMDFMKKPEAKAWLYFQPFSYTGNSSIGIKKVLNILQQARVTKRGEVYEVSVMDPYVIDDGTTSRRADIYPKLNVCFLSGEYFKDDLEAVEKLLAEQPELKMFCFVCYQSGAVGVNYLFDTDAKYRKKCCLEAPNTKDRKDTRCNFDGIIMDKPTNFIPLLDVNDYLKACISLSILGTDNQLTLKEKSDFQRDLLRRRHHCITDDLNELKNREIQIKAVLKGTPAYDAFCLKWAVQALGRITRSTVFNKIIHVAIGKDMAYSMIIARKPEVQTELLKYVLQSIDKDPCILDRINGKESEVNIAFKNGEHRRERHISELIGISFKGTDKYARQARNRVHKIREYVMKHPEFGNREDIETSMRMYYVQAEEVKKMNLNYTDSCVHMDAIMRQRFIRNYFEKNGYCTAWKGKAWVISPQIIQQVYTGYFGEQVFKAILENAGCTITSLKEEIWERADWVVNNQLYVDVKYMVDGDFNRHVKSQAWERKIKDCGGDYVIVNVPRYVGNYSYSHSLPLESGTQLPVINGLIDVETGAIIDNNVQNILNILAV</sequence>
<gene>
    <name evidence="2" type="ORF">DWX97_18265</name>
</gene>
<accession>A0A412ID34</accession>
<dbReference type="Gene3D" id="3.40.50.300">
    <property type="entry name" value="P-loop containing nucleotide triphosphate hydrolases"/>
    <property type="match status" value="1"/>
</dbReference>
<dbReference type="GO" id="GO:0003677">
    <property type="term" value="F:DNA binding"/>
    <property type="evidence" value="ECO:0007669"/>
    <property type="project" value="InterPro"/>
</dbReference>
<dbReference type="InterPro" id="IPR027417">
    <property type="entry name" value="P-loop_NTPase"/>
</dbReference>
<protein>
    <recommendedName>
        <fullName evidence="1">Helicase/UvrB N-terminal domain-containing protein</fullName>
    </recommendedName>
</protein>
<organism evidence="2 3">
    <name type="scientific">Bacteroides cellulosilyticus</name>
    <dbReference type="NCBI Taxonomy" id="246787"/>
    <lineage>
        <taxon>Bacteria</taxon>
        <taxon>Pseudomonadati</taxon>
        <taxon>Bacteroidota</taxon>
        <taxon>Bacteroidia</taxon>
        <taxon>Bacteroidales</taxon>
        <taxon>Bacteroidaceae</taxon>
        <taxon>Bacteroides</taxon>
    </lineage>
</organism>
<evidence type="ECO:0000313" key="2">
    <source>
        <dbReference type="EMBL" id="RGS34787.1"/>
    </source>
</evidence>
<dbReference type="AlphaFoldDB" id="A0A412ID34"/>
<dbReference type="Proteomes" id="UP000283341">
    <property type="component" value="Unassembled WGS sequence"/>
</dbReference>
<evidence type="ECO:0000313" key="3">
    <source>
        <dbReference type="Proteomes" id="UP000283341"/>
    </source>
</evidence>
<dbReference type="InterPro" id="IPR006935">
    <property type="entry name" value="Helicase/UvrB_N"/>
</dbReference>
<feature type="domain" description="Helicase/UvrB N-terminal" evidence="1">
    <location>
        <begin position="8"/>
        <end position="79"/>
    </location>
</feature>
<dbReference type="SUPFAM" id="SSF52540">
    <property type="entry name" value="P-loop containing nucleoside triphosphate hydrolases"/>
    <property type="match status" value="1"/>
</dbReference>
<dbReference type="RefSeq" id="WP_118403255.1">
    <property type="nucleotide sequence ID" value="NZ_JADNFX010000048.1"/>
</dbReference>
<name>A0A412ID34_9BACE</name>
<comment type="caution">
    <text evidence="2">The sequence shown here is derived from an EMBL/GenBank/DDBJ whole genome shotgun (WGS) entry which is preliminary data.</text>
</comment>
<reference evidence="2 3" key="1">
    <citation type="submission" date="2018-08" db="EMBL/GenBank/DDBJ databases">
        <title>A genome reference for cultivated species of the human gut microbiota.</title>
        <authorList>
            <person name="Zou Y."/>
            <person name="Xue W."/>
            <person name="Luo G."/>
        </authorList>
    </citation>
    <scope>NUCLEOTIDE SEQUENCE [LARGE SCALE GENOMIC DNA]</scope>
    <source>
        <strain evidence="2 3">AF22-3AC</strain>
    </source>
</reference>
<proteinExistence type="predicted"/>
<dbReference type="EMBL" id="QRVJ01000019">
    <property type="protein sequence ID" value="RGS34787.1"/>
    <property type="molecule type" value="Genomic_DNA"/>
</dbReference>
<dbReference type="GO" id="GO:0016787">
    <property type="term" value="F:hydrolase activity"/>
    <property type="evidence" value="ECO:0007669"/>
    <property type="project" value="InterPro"/>
</dbReference>